<reference evidence="2 4" key="2">
    <citation type="submission" date="2018-08" db="EMBL/GenBank/DDBJ databases">
        <title>Bacillus clarus sp. nov. strain PS00077A.</title>
        <authorList>
            <person name="Mendez Acevedo M."/>
            <person name="Carroll L."/>
            <person name="Mukherjee M."/>
            <person name="Wiedmann M."/>
            <person name="Kovac J."/>
        </authorList>
    </citation>
    <scope>NUCLEOTIDE SEQUENCE [LARGE SCALE GENOMIC DNA]</scope>
    <source>
        <strain evidence="2 4">PS00077A</strain>
    </source>
</reference>
<reference evidence="1 3" key="1">
    <citation type="submission" date="2014-04" db="EMBL/GenBank/DDBJ databases">
        <authorList>
            <person name="Bishop-Lilly K.A."/>
            <person name="Broomall S.M."/>
            <person name="Chain P.S."/>
            <person name="Chertkov O."/>
            <person name="Coyne S.R."/>
            <person name="Daligault H.E."/>
            <person name="Davenport K.W."/>
            <person name="Erkkila T."/>
            <person name="Frey K.G."/>
            <person name="Gibbons H.S."/>
            <person name="Gu W."/>
            <person name="Jaissle J."/>
            <person name="Johnson S.L."/>
            <person name="Koroleva G.I."/>
            <person name="Ladner J.T."/>
            <person name="Lo C.-C."/>
            <person name="Minogue T.D."/>
            <person name="Munk C."/>
            <person name="Palacios G.F."/>
            <person name="Redden C.L."/>
            <person name="Rosenzweig C.N."/>
            <person name="Scholz M.B."/>
            <person name="Teshima H."/>
            <person name="Xu Y."/>
        </authorList>
    </citation>
    <scope>NUCLEOTIDE SEQUENCE [LARGE SCALE GENOMIC DNA]</scope>
    <source>
        <strain evidence="1 3">BHP</strain>
    </source>
</reference>
<keyword evidence="4" id="KW-1185">Reference proteome</keyword>
<evidence type="ECO:0000313" key="2">
    <source>
        <dbReference type="EMBL" id="RFT65529.1"/>
    </source>
</evidence>
<dbReference type="InterPro" id="IPR021247">
    <property type="entry name" value="DUF2785"/>
</dbReference>
<comment type="caution">
    <text evidence="1">The sequence shown here is derived from an EMBL/GenBank/DDBJ whole genome shotgun (WGS) entry which is preliminary data.</text>
</comment>
<dbReference type="EMBL" id="JMQC01000008">
    <property type="protein sequence ID" value="KFN04259.1"/>
    <property type="molecule type" value="Genomic_DNA"/>
</dbReference>
<dbReference type="RefSeq" id="WP_042978798.1">
    <property type="nucleotide sequence ID" value="NZ_JMQC01000008.1"/>
</dbReference>
<sequence length="274" mass="32154">MMEVQELKEELQQIKNNNYAVPEDVDAYPYAQWMLDYIGSPDAELRDELIYSTLARWITDDVFRQKELRGLMLQAISPDYLFYKIGEKGTDSVFKRAFSILIPPLILSVHEREPLLSEEQLYSVAEQVLEYVYLEEDVRGYVEGKGWAHSTAHAADALNALARTIRNHEFSHALLTAVRHKIRLHDYVYINFEDERLVTAVVSLWNQNLLTQEEWNNWLHSFTIIEEAPASQNDILEQNIRSFLRSLYFRALEQEGNSGFTIAIREILKKWHRF</sequence>
<dbReference type="Proteomes" id="UP000264294">
    <property type="component" value="Unassembled WGS sequence"/>
</dbReference>
<dbReference type="STRING" id="1405.B7492_16320"/>
<dbReference type="Proteomes" id="UP000029389">
    <property type="component" value="Unassembled WGS sequence"/>
</dbReference>
<evidence type="ECO:0000313" key="4">
    <source>
        <dbReference type="Proteomes" id="UP000264294"/>
    </source>
</evidence>
<dbReference type="PATRIC" id="fig|1405.8.peg.226"/>
<organism evidence="1 3">
    <name type="scientific">Bacillus clarus</name>
    <dbReference type="NCBI Taxonomy" id="2338372"/>
    <lineage>
        <taxon>Bacteria</taxon>
        <taxon>Bacillati</taxon>
        <taxon>Bacillota</taxon>
        <taxon>Bacilli</taxon>
        <taxon>Bacillales</taxon>
        <taxon>Bacillaceae</taxon>
        <taxon>Bacillus</taxon>
        <taxon>Bacillus cereus group</taxon>
    </lineage>
</organism>
<gene>
    <name evidence="2" type="ORF">D0U04_18755</name>
    <name evidence="1" type="ORF">DJ93_68</name>
</gene>
<dbReference type="Pfam" id="PF10978">
    <property type="entry name" value="DUF2785"/>
    <property type="match status" value="1"/>
</dbReference>
<dbReference type="EMBL" id="QVOD01000025">
    <property type="protein sequence ID" value="RFT65529.1"/>
    <property type="molecule type" value="Genomic_DNA"/>
</dbReference>
<dbReference type="AlphaFoldDB" id="A0A090YZ51"/>
<proteinExistence type="predicted"/>
<evidence type="ECO:0000313" key="1">
    <source>
        <dbReference type="EMBL" id="KFN04259.1"/>
    </source>
</evidence>
<protein>
    <submittedName>
        <fullName evidence="2">DUF2785 domain-containing protein</fullName>
    </submittedName>
</protein>
<name>A0A090YZ51_9BACI</name>
<evidence type="ECO:0000313" key="3">
    <source>
        <dbReference type="Proteomes" id="UP000029389"/>
    </source>
</evidence>
<accession>A0A090YZ51</accession>